<dbReference type="Pfam" id="PF10145">
    <property type="entry name" value="PhageMin_Tail"/>
    <property type="match status" value="1"/>
</dbReference>
<sequence length="757" mass="82833">MASINAVFNFQDRISRKLSRPTKALEKVARTADNTNKMFRKLSRLRVNPRIGVKDQATRKMRTITRSLNDIGSKVATATIRVKDNASRAISNVESRLDGLATKTLALGAVAGVSSVGMFSAGASAYESDARASAITNLDPSSVTNIADSIYYDKNIGSSRNDVVQALVDYTQQTKLEGKALREAVEGTAKYAQMYGTDISETARGFASGFKNELGSFTEIADVSAFVMKNAGDQYDDYLDSLNEYSSTFKDLRLNIAQVGAAYIAAVQSGGRNFDEPSDMFREFNIRRNEMTDTQITAMSRLLGKDRTREIYKAMDAGTLSGQQVLFEYATALSKLPSEAQKAAYATELLGTKYEDLKEPMLAAAEAIGDPVKATEELSKQFDAFQGNNPMTEINKTTRTLGKSLKNIGQSMLVSVTPAFEELNKWATSPEGQKSISNFTKSISELAGVFAADFATGIRYVIDNWDELLPYLKFGAKFLAGLFIVTKVTKFFRELAPVFMVAGKTMKVVWNVAKWLGSGILSLGRGFVTILKWAKPFIPWVVRVGGTLLRFLPVIGWVITALGLLWGAWKNWDTITSIVSNAFQGAKDVVAESVNWILRKINWMIQKLNGLSIPLPENLGGPIGFNISEIPLMETKQMRDNNKTAATALQNTNFPNLIKGFDGSHAKGISDVPFDNYAANLHKGETVLPAEEASLIRDMAGSRTTGGSPASGSRMVNINITGDNYYSNEMDAKKVVKIIKDALKNEHDYGPSGVQMV</sequence>
<accession>A0ABW8HZ44</accession>
<evidence type="ECO:0000313" key="2">
    <source>
        <dbReference type="EMBL" id="MFK0524748.1"/>
    </source>
</evidence>
<feature type="domain" description="Phage tail tape measure protein" evidence="1">
    <location>
        <begin position="157"/>
        <end position="351"/>
    </location>
</feature>
<reference evidence="2 3" key="1">
    <citation type="submission" date="2024-11" db="EMBL/GenBank/DDBJ databases">
        <title>Identification and Characterization of a Novel Fosfomycin Bacillithiol Transferase FosB8 in Paenibacillus illinoisensis.</title>
        <authorList>
            <person name="Lu W."/>
        </authorList>
    </citation>
    <scope>NUCLEOTIDE SEQUENCE [LARGE SCALE GENOMIC DNA]</scope>
    <source>
        <strain evidence="2 3">WP77</strain>
    </source>
</reference>
<comment type="caution">
    <text evidence="2">The sequence shown here is derived from an EMBL/GenBank/DDBJ whole genome shotgun (WGS) entry which is preliminary data.</text>
</comment>
<evidence type="ECO:0000259" key="1">
    <source>
        <dbReference type="Pfam" id="PF10145"/>
    </source>
</evidence>
<dbReference type="RefSeq" id="WP_402877361.1">
    <property type="nucleotide sequence ID" value="NZ_JBIYSL010000005.1"/>
</dbReference>
<dbReference type="Proteomes" id="UP001618531">
    <property type="component" value="Unassembled WGS sequence"/>
</dbReference>
<evidence type="ECO:0000313" key="3">
    <source>
        <dbReference type="Proteomes" id="UP001618531"/>
    </source>
</evidence>
<dbReference type="InterPro" id="IPR010090">
    <property type="entry name" value="Phage_tape_meas"/>
</dbReference>
<dbReference type="EMBL" id="JBIYSL010000005">
    <property type="protein sequence ID" value="MFK0524748.1"/>
    <property type="molecule type" value="Genomic_DNA"/>
</dbReference>
<proteinExistence type="predicted"/>
<name>A0ABW8HZ44_9BACL</name>
<protein>
    <submittedName>
        <fullName evidence="2">Phage tail tape measure protein</fullName>
    </submittedName>
</protein>
<organism evidence="2 3">
    <name type="scientific">Paenibacillus illinoisensis</name>
    <dbReference type="NCBI Taxonomy" id="59845"/>
    <lineage>
        <taxon>Bacteria</taxon>
        <taxon>Bacillati</taxon>
        <taxon>Bacillota</taxon>
        <taxon>Bacilli</taxon>
        <taxon>Bacillales</taxon>
        <taxon>Paenibacillaceae</taxon>
        <taxon>Paenibacillus</taxon>
    </lineage>
</organism>
<gene>
    <name evidence="2" type="ORF">ACINKY_21340</name>
</gene>
<keyword evidence="3" id="KW-1185">Reference proteome</keyword>